<dbReference type="PANTHER" id="PTHR10587:SF133">
    <property type="entry name" value="CHITIN DEACETYLASE 1-RELATED"/>
    <property type="match status" value="1"/>
</dbReference>
<dbReference type="RefSeq" id="WP_095981780.1">
    <property type="nucleotide sequence ID" value="NZ_CP022163.1"/>
</dbReference>
<keyword evidence="1" id="KW-0479">Metal-binding</keyword>
<feature type="chain" id="PRO_5012219522" evidence="3">
    <location>
        <begin position="27"/>
        <end position="383"/>
    </location>
</feature>
<sequence>MRSRSLSSLAALALLPVLTTASTARAAGPKEVALADRSLWPGHLRSPQDFDQASRAENLVFAQVLGELEARSAEFPTLLGVKQVHAESVRRWLEQMKATVATNLRTARATCGAPSELGCAEEVPTAANVVRQGGAFVASLPPEYKAWLAMDERFYSVYAKEQLRLAALFPSPTSEILTFGEGEDTGAQWPDRRFLLTFDDGPTPAGGGTDRLATLLRARQASGIFFVLGDALKARQDKTSAASLKALYEGQCVGSHGQKHASHQKMATWKESLEESRTRVADLGLAGTGKVLFRPPYGQRTEELTRFLASQGSQVMLWNIDSQDWNATVAPGPTGDRVITLMLLWRRGIVLFHDVHNKVHEAVPRLLDFAQATGLQWKDCHSL</sequence>
<feature type="domain" description="NodB homology" evidence="4">
    <location>
        <begin position="192"/>
        <end position="378"/>
    </location>
</feature>
<evidence type="ECO:0000313" key="6">
    <source>
        <dbReference type="Proteomes" id="UP000217289"/>
    </source>
</evidence>
<evidence type="ECO:0000313" key="5">
    <source>
        <dbReference type="EMBL" id="ATB33797.1"/>
    </source>
</evidence>
<protein>
    <submittedName>
        <fullName evidence="5">Polysaccharide deacetylase</fullName>
    </submittedName>
</protein>
<keyword evidence="2" id="KW-0378">Hydrolase</keyword>
<dbReference type="OrthoDB" id="5352625at2"/>
<keyword evidence="3" id="KW-0732">Signal</keyword>
<dbReference type="Gene3D" id="3.20.20.370">
    <property type="entry name" value="Glycoside hydrolase/deacetylase"/>
    <property type="match status" value="1"/>
</dbReference>
<name>A0A250IRI8_9BACT</name>
<organism evidence="5 6">
    <name type="scientific">Melittangium boletus DSM 14713</name>
    <dbReference type="NCBI Taxonomy" id="1294270"/>
    <lineage>
        <taxon>Bacteria</taxon>
        <taxon>Pseudomonadati</taxon>
        <taxon>Myxococcota</taxon>
        <taxon>Myxococcia</taxon>
        <taxon>Myxococcales</taxon>
        <taxon>Cystobacterineae</taxon>
        <taxon>Archangiaceae</taxon>
        <taxon>Melittangium</taxon>
    </lineage>
</organism>
<dbReference type="GO" id="GO:0005975">
    <property type="term" value="P:carbohydrate metabolic process"/>
    <property type="evidence" value="ECO:0007669"/>
    <property type="project" value="InterPro"/>
</dbReference>
<dbReference type="SUPFAM" id="SSF88713">
    <property type="entry name" value="Glycoside hydrolase/deacetylase"/>
    <property type="match status" value="1"/>
</dbReference>
<dbReference type="InterPro" id="IPR011330">
    <property type="entry name" value="Glyco_hydro/deAcase_b/a-brl"/>
</dbReference>
<proteinExistence type="predicted"/>
<evidence type="ECO:0000256" key="1">
    <source>
        <dbReference type="ARBA" id="ARBA00022723"/>
    </source>
</evidence>
<evidence type="ECO:0000259" key="4">
    <source>
        <dbReference type="PROSITE" id="PS51677"/>
    </source>
</evidence>
<dbReference type="Pfam" id="PF01522">
    <property type="entry name" value="Polysacc_deac_1"/>
    <property type="match status" value="1"/>
</dbReference>
<dbReference type="InterPro" id="IPR002509">
    <property type="entry name" value="NODB_dom"/>
</dbReference>
<dbReference type="Proteomes" id="UP000217289">
    <property type="component" value="Chromosome"/>
</dbReference>
<dbReference type="CDD" id="cd10917">
    <property type="entry name" value="CE4_NodB_like_6s_7s"/>
    <property type="match status" value="1"/>
</dbReference>
<dbReference type="GO" id="GO:0016810">
    <property type="term" value="F:hydrolase activity, acting on carbon-nitrogen (but not peptide) bonds"/>
    <property type="evidence" value="ECO:0007669"/>
    <property type="project" value="InterPro"/>
</dbReference>
<feature type="signal peptide" evidence="3">
    <location>
        <begin position="1"/>
        <end position="26"/>
    </location>
</feature>
<dbReference type="PROSITE" id="PS51677">
    <property type="entry name" value="NODB"/>
    <property type="match status" value="1"/>
</dbReference>
<dbReference type="InterPro" id="IPR050248">
    <property type="entry name" value="Polysacc_deacetylase_ArnD"/>
</dbReference>
<keyword evidence="6" id="KW-1185">Reference proteome</keyword>
<dbReference type="PANTHER" id="PTHR10587">
    <property type="entry name" value="GLYCOSYL TRANSFERASE-RELATED"/>
    <property type="match status" value="1"/>
</dbReference>
<dbReference type="EMBL" id="CP022163">
    <property type="protein sequence ID" value="ATB33797.1"/>
    <property type="molecule type" value="Genomic_DNA"/>
</dbReference>
<reference evidence="5 6" key="1">
    <citation type="submission" date="2017-06" db="EMBL/GenBank/DDBJ databases">
        <authorList>
            <person name="Kim H.J."/>
            <person name="Triplett B.A."/>
        </authorList>
    </citation>
    <scope>NUCLEOTIDE SEQUENCE [LARGE SCALE GENOMIC DNA]</scope>
    <source>
        <strain evidence="5 6">DSM 14713</strain>
    </source>
</reference>
<accession>A0A250IRI8</accession>
<dbReference type="KEGG" id="mbd:MEBOL_007295"/>
<evidence type="ECO:0000256" key="3">
    <source>
        <dbReference type="SAM" id="SignalP"/>
    </source>
</evidence>
<dbReference type="AlphaFoldDB" id="A0A250IRI8"/>
<dbReference type="GO" id="GO:0016020">
    <property type="term" value="C:membrane"/>
    <property type="evidence" value="ECO:0007669"/>
    <property type="project" value="TreeGrafter"/>
</dbReference>
<dbReference type="GO" id="GO:0046872">
    <property type="term" value="F:metal ion binding"/>
    <property type="evidence" value="ECO:0007669"/>
    <property type="project" value="UniProtKB-KW"/>
</dbReference>
<evidence type="ECO:0000256" key="2">
    <source>
        <dbReference type="ARBA" id="ARBA00022801"/>
    </source>
</evidence>
<gene>
    <name evidence="5" type="ORF">MEBOL_007295</name>
</gene>